<feature type="signal peptide" evidence="1">
    <location>
        <begin position="1"/>
        <end position="19"/>
    </location>
</feature>
<organism evidence="2">
    <name type="scientific">Amphimedon queenslandica</name>
    <name type="common">Sponge</name>
    <dbReference type="NCBI Taxonomy" id="400682"/>
    <lineage>
        <taxon>Eukaryota</taxon>
        <taxon>Metazoa</taxon>
        <taxon>Porifera</taxon>
        <taxon>Demospongiae</taxon>
        <taxon>Heteroscleromorpha</taxon>
        <taxon>Haplosclerida</taxon>
        <taxon>Niphatidae</taxon>
        <taxon>Amphimedon</taxon>
    </lineage>
</organism>
<evidence type="ECO:0000256" key="1">
    <source>
        <dbReference type="SAM" id="SignalP"/>
    </source>
</evidence>
<dbReference type="Proteomes" id="UP000007879">
    <property type="component" value="Unassembled WGS sequence"/>
</dbReference>
<protein>
    <recommendedName>
        <fullName evidence="4">CTCK domain-containing protein</fullName>
    </recommendedName>
</protein>
<evidence type="ECO:0008006" key="4">
    <source>
        <dbReference type="Google" id="ProtNLM"/>
    </source>
</evidence>
<feature type="chain" id="PRO_5010862919" description="CTCK domain-containing protein" evidence="1">
    <location>
        <begin position="20"/>
        <end position="136"/>
    </location>
</feature>
<dbReference type="KEGG" id="aqu:100637261"/>
<dbReference type="InParanoid" id="A0A1X7U4L0"/>
<keyword evidence="3" id="KW-1185">Reference proteome</keyword>
<dbReference type="Gene3D" id="2.10.90.10">
    <property type="entry name" value="Cystine-knot cytokines"/>
    <property type="match status" value="1"/>
</dbReference>
<evidence type="ECO:0000313" key="2">
    <source>
        <dbReference type="EnsemblMetazoa" id="Aqu2.1.22598_001"/>
    </source>
</evidence>
<accession>A0A1X7U4L0</accession>
<keyword evidence="1" id="KW-0732">Signal</keyword>
<name>A0A1X7U4L0_AMPQE</name>
<reference evidence="2" key="2">
    <citation type="submission" date="2017-05" db="UniProtKB">
        <authorList>
            <consortium name="EnsemblMetazoa"/>
        </authorList>
    </citation>
    <scope>IDENTIFICATION</scope>
</reference>
<dbReference type="EnsemblMetazoa" id="Aqu2.1.22598_001">
    <property type="protein sequence ID" value="Aqu2.1.22598_001"/>
    <property type="gene ID" value="Aqu2.1.22598"/>
</dbReference>
<sequence>MKQALTLAIVLLVCPLVFSKSQEVFHPSCSWVTHKMTFYKEIQGHNCSSEPIDVFKCTGMCASNINPRVIDRKPPPDQTSYKHLFSQNCQCCQPDQDNYIQNKSILYYCVLPNGEKYSTPAMTMIANPTKCACQPC</sequence>
<gene>
    <name evidence="2" type="primary">100637261</name>
</gene>
<evidence type="ECO:0000313" key="3">
    <source>
        <dbReference type="Proteomes" id="UP000007879"/>
    </source>
</evidence>
<proteinExistence type="predicted"/>
<dbReference type="EnsemblMetazoa" id="XM_003388975.3">
    <property type="protein sequence ID" value="XP_003389023.1"/>
    <property type="gene ID" value="LOC100637261"/>
</dbReference>
<reference evidence="3" key="1">
    <citation type="journal article" date="2010" name="Nature">
        <title>The Amphimedon queenslandica genome and the evolution of animal complexity.</title>
        <authorList>
            <person name="Srivastava M."/>
            <person name="Simakov O."/>
            <person name="Chapman J."/>
            <person name="Fahey B."/>
            <person name="Gauthier M.E."/>
            <person name="Mitros T."/>
            <person name="Richards G.S."/>
            <person name="Conaco C."/>
            <person name="Dacre M."/>
            <person name="Hellsten U."/>
            <person name="Larroux C."/>
            <person name="Putnam N.H."/>
            <person name="Stanke M."/>
            <person name="Adamska M."/>
            <person name="Darling A."/>
            <person name="Degnan S.M."/>
            <person name="Oakley T.H."/>
            <person name="Plachetzki D.C."/>
            <person name="Zhai Y."/>
            <person name="Adamski M."/>
            <person name="Calcino A."/>
            <person name="Cummins S.F."/>
            <person name="Goodstein D.M."/>
            <person name="Harris C."/>
            <person name="Jackson D.J."/>
            <person name="Leys S.P."/>
            <person name="Shu S."/>
            <person name="Woodcroft B.J."/>
            <person name="Vervoort M."/>
            <person name="Kosik K.S."/>
            <person name="Manning G."/>
            <person name="Degnan B.M."/>
            <person name="Rokhsar D.S."/>
        </authorList>
    </citation>
    <scope>NUCLEOTIDE SEQUENCE [LARGE SCALE GENOMIC DNA]</scope>
</reference>
<dbReference type="AlphaFoldDB" id="A0A1X7U4L0"/>
<dbReference type="InterPro" id="IPR029034">
    <property type="entry name" value="Cystine-knot_cytokine"/>
</dbReference>